<protein>
    <submittedName>
        <fullName evidence="2">Uncharacterized protein</fullName>
    </submittedName>
</protein>
<organism evidence="2 3">
    <name type="scientific">Schaalia dentiphila ATCC 17982</name>
    <dbReference type="NCBI Taxonomy" id="411466"/>
    <lineage>
        <taxon>Bacteria</taxon>
        <taxon>Bacillati</taxon>
        <taxon>Actinomycetota</taxon>
        <taxon>Actinomycetes</taxon>
        <taxon>Actinomycetales</taxon>
        <taxon>Actinomycetaceae</taxon>
        <taxon>Schaalia</taxon>
        <taxon>Schaalia dentiphila</taxon>
    </lineage>
</organism>
<dbReference type="EMBL" id="AAYI02000003">
    <property type="protein sequence ID" value="EDN81758.1"/>
    <property type="molecule type" value="Genomic_DNA"/>
</dbReference>
<feature type="compositionally biased region" description="Low complexity" evidence="1">
    <location>
        <begin position="59"/>
        <end position="69"/>
    </location>
</feature>
<keyword evidence="3" id="KW-1185">Reference proteome</keyword>
<sequence>MLVSVWFPIHFLTAGLTWGLREIIDAMGSRDTATPRASGTPTDPAETENLSKAEDTEADTPTATTGVTEADTDKQ</sequence>
<name>A7B8S9_9ACTO</name>
<accession>A7B8S9</accession>
<comment type="caution">
    <text evidence="2">The sequence shown here is derived from an EMBL/GenBank/DDBJ whole genome shotgun (WGS) entry which is preliminary data.</text>
</comment>
<reference evidence="2" key="2">
    <citation type="submission" date="2015-05" db="EMBL/GenBank/DDBJ databases">
        <title>Draft genome sequence of Actinomyces odontolyticus (ATCC 17982).</title>
        <authorList>
            <person name="Sudarsanam P."/>
            <person name="Ley R."/>
            <person name="Guruge J."/>
            <person name="Turnbaugh P.J."/>
            <person name="Mahowald M."/>
            <person name="Liep D."/>
            <person name="Gordon J."/>
        </authorList>
    </citation>
    <scope>NUCLEOTIDE SEQUENCE</scope>
    <source>
        <strain evidence="2">ATCC 17982</strain>
    </source>
</reference>
<gene>
    <name evidence="2" type="ORF">ACTODO_00028</name>
</gene>
<feature type="region of interest" description="Disordered" evidence="1">
    <location>
        <begin position="29"/>
        <end position="75"/>
    </location>
</feature>
<evidence type="ECO:0000313" key="2">
    <source>
        <dbReference type="EMBL" id="EDN81758.1"/>
    </source>
</evidence>
<dbReference type="Proteomes" id="UP000003553">
    <property type="component" value="Unassembled WGS sequence"/>
</dbReference>
<dbReference type="HOGENOM" id="CLU_2662840_0_0_11"/>
<reference evidence="2" key="1">
    <citation type="submission" date="2007-04" db="EMBL/GenBank/DDBJ databases">
        <authorList>
            <person name="Fulton L."/>
            <person name="Clifton S."/>
            <person name="Fulton B."/>
            <person name="Xu J."/>
            <person name="Minx P."/>
            <person name="Pepin K.H."/>
            <person name="Johnson M."/>
            <person name="Thiruvilangam P."/>
            <person name="Bhonagiri V."/>
            <person name="Nash W.E."/>
            <person name="Mardis E.R."/>
            <person name="Wilson R.K."/>
        </authorList>
    </citation>
    <scope>NUCLEOTIDE SEQUENCE [LARGE SCALE GENOMIC DNA]</scope>
    <source>
        <strain evidence="2">ATCC 17982</strain>
    </source>
</reference>
<dbReference type="AlphaFoldDB" id="A7B8S9"/>
<feature type="compositionally biased region" description="Polar residues" evidence="1">
    <location>
        <begin position="31"/>
        <end position="41"/>
    </location>
</feature>
<evidence type="ECO:0000256" key="1">
    <source>
        <dbReference type="SAM" id="MobiDB-lite"/>
    </source>
</evidence>
<evidence type="ECO:0000313" key="3">
    <source>
        <dbReference type="Proteomes" id="UP000003553"/>
    </source>
</evidence>
<proteinExistence type="predicted"/>